<dbReference type="CDD" id="cd04645">
    <property type="entry name" value="LbH_gamma_CA_like"/>
    <property type="match status" value="1"/>
</dbReference>
<dbReference type="InterPro" id="IPR047324">
    <property type="entry name" value="LbH_gamma_CA-like"/>
</dbReference>
<keyword evidence="2" id="KW-1185">Reference proteome</keyword>
<reference evidence="1 2" key="1">
    <citation type="submission" date="2019-02" db="EMBL/GenBank/DDBJ databases">
        <title>Deep-cultivation of Planctomycetes and their phenomic and genomic characterization uncovers novel biology.</title>
        <authorList>
            <person name="Wiegand S."/>
            <person name="Jogler M."/>
            <person name="Boedeker C."/>
            <person name="Pinto D."/>
            <person name="Vollmers J."/>
            <person name="Rivas-Marin E."/>
            <person name="Kohn T."/>
            <person name="Peeters S.H."/>
            <person name="Heuer A."/>
            <person name="Rast P."/>
            <person name="Oberbeckmann S."/>
            <person name="Bunk B."/>
            <person name="Jeske O."/>
            <person name="Meyerdierks A."/>
            <person name="Storesund J.E."/>
            <person name="Kallscheuer N."/>
            <person name="Luecker S."/>
            <person name="Lage O.M."/>
            <person name="Pohl T."/>
            <person name="Merkel B.J."/>
            <person name="Hornburger P."/>
            <person name="Mueller R.-W."/>
            <person name="Bruemmer F."/>
            <person name="Labrenz M."/>
            <person name="Spormann A.M."/>
            <person name="Op den Camp H."/>
            <person name="Overmann J."/>
            <person name="Amann R."/>
            <person name="Jetten M.S.M."/>
            <person name="Mascher T."/>
            <person name="Medema M.H."/>
            <person name="Devos D.P."/>
            <person name="Kaster A.-K."/>
            <person name="Ovreas L."/>
            <person name="Rohde M."/>
            <person name="Galperin M.Y."/>
            <person name="Jogler C."/>
        </authorList>
    </citation>
    <scope>NUCLEOTIDE SEQUENCE [LARGE SCALE GENOMIC DNA]</scope>
    <source>
        <strain evidence="1 2">Poly30</strain>
    </source>
</reference>
<gene>
    <name evidence="1" type="ORF">Poly30_41520</name>
</gene>
<dbReference type="RefSeq" id="WP_145201553.1">
    <property type="nucleotide sequence ID" value="NZ_CP036434.1"/>
</dbReference>
<protein>
    <submittedName>
        <fullName evidence="1">Acetyltransferase</fullName>
        <ecNumber evidence="1">2.3.1.-</ecNumber>
    </submittedName>
</protein>
<evidence type="ECO:0000313" key="2">
    <source>
        <dbReference type="Proteomes" id="UP000320390"/>
    </source>
</evidence>
<dbReference type="SUPFAM" id="SSF51161">
    <property type="entry name" value="Trimeric LpxA-like enzymes"/>
    <property type="match status" value="1"/>
</dbReference>
<dbReference type="InterPro" id="IPR001451">
    <property type="entry name" value="Hexapep"/>
</dbReference>
<keyword evidence="1" id="KW-0012">Acyltransferase</keyword>
<dbReference type="Gene3D" id="2.160.10.10">
    <property type="entry name" value="Hexapeptide repeat proteins"/>
    <property type="match status" value="1"/>
</dbReference>
<dbReference type="AlphaFoldDB" id="A0A518EWY8"/>
<dbReference type="EC" id="2.3.1.-" evidence="1"/>
<sequence length="168" mass="17457">MTHFPQKGLFRALEGGAFAAANAMLTGNIELGAEANVWFGCVLRGDDATIRIGARTNVQDLTMIHADIDVPNVIGEEVTIGHRCVLHGATVGDRCLIGMGAILLGGSVIGEGSIIGAGAVVKEGMVVPPRSLVVGIPGKIVREVSEKQLEAIRASAAGYVAKVQQYLL</sequence>
<dbReference type="Proteomes" id="UP000320390">
    <property type="component" value="Chromosome"/>
</dbReference>
<keyword evidence="1" id="KW-0808">Transferase</keyword>
<accession>A0A518EWY8</accession>
<dbReference type="EMBL" id="CP036434">
    <property type="protein sequence ID" value="QDV08599.1"/>
    <property type="molecule type" value="Genomic_DNA"/>
</dbReference>
<dbReference type="InterPro" id="IPR011004">
    <property type="entry name" value="Trimer_LpxA-like_sf"/>
</dbReference>
<organism evidence="1 2">
    <name type="scientific">Saltatorellus ferox</name>
    <dbReference type="NCBI Taxonomy" id="2528018"/>
    <lineage>
        <taxon>Bacteria</taxon>
        <taxon>Pseudomonadati</taxon>
        <taxon>Planctomycetota</taxon>
        <taxon>Planctomycetia</taxon>
        <taxon>Planctomycetia incertae sedis</taxon>
        <taxon>Saltatorellus</taxon>
    </lineage>
</organism>
<name>A0A518EWY8_9BACT</name>
<dbReference type="InterPro" id="IPR050484">
    <property type="entry name" value="Transf_Hexapept/Carb_Anhydrase"/>
</dbReference>
<dbReference type="PANTHER" id="PTHR13061:SF29">
    <property type="entry name" value="GAMMA CARBONIC ANHYDRASE-LIKE 1, MITOCHONDRIAL-RELATED"/>
    <property type="match status" value="1"/>
</dbReference>
<proteinExistence type="predicted"/>
<dbReference type="GO" id="GO:0016746">
    <property type="term" value="F:acyltransferase activity"/>
    <property type="evidence" value="ECO:0007669"/>
    <property type="project" value="UniProtKB-KW"/>
</dbReference>
<evidence type="ECO:0000313" key="1">
    <source>
        <dbReference type="EMBL" id="QDV08599.1"/>
    </source>
</evidence>
<dbReference type="PANTHER" id="PTHR13061">
    <property type="entry name" value="DYNACTIN SUBUNIT P25"/>
    <property type="match status" value="1"/>
</dbReference>
<dbReference type="OrthoDB" id="9803036at2"/>
<dbReference type="Pfam" id="PF00132">
    <property type="entry name" value="Hexapep"/>
    <property type="match status" value="1"/>
</dbReference>